<dbReference type="OrthoDB" id="9787428at2"/>
<keyword evidence="1" id="KW-0472">Membrane</keyword>
<evidence type="ECO:0000313" key="2">
    <source>
        <dbReference type="EMBL" id="VVE47131.1"/>
    </source>
</evidence>
<gene>
    <name evidence="2" type="ORF">PPN31114_04485</name>
</gene>
<dbReference type="SUPFAM" id="SSF55961">
    <property type="entry name" value="Bet v1-like"/>
    <property type="match status" value="1"/>
</dbReference>
<reference evidence="2 3" key="1">
    <citation type="submission" date="2019-08" db="EMBL/GenBank/DDBJ databases">
        <authorList>
            <person name="Peeters C."/>
        </authorList>
    </citation>
    <scope>NUCLEOTIDE SEQUENCE [LARGE SCALE GENOMIC DNA]</scope>
    <source>
        <strain evidence="2 3">LMG 31114</strain>
    </source>
</reference>
<accession>A0A5E4YE73</accession>
<sequence>MELQNRRQLPMARDVAWIALNDPGVLRQCIPGCESLDRIDDTTWSIVMAASAGPVKGRFTGRMTLTDVIAPTSYTLHFDGLGPSAGFGRGTAAITLQPQGPMTTVLTYDARAQIGGELAHLDSSLIDDAARRFADEFLTRFIAVVAPHHAVGEPVAADGEVAAAMAAGAAGGATRVAPGTARRSGLARWWPWVVAVVILILIVMWGNHAS</sequence>
<protein>
    <submittedName>
        <fullName evidence="2">Carbon monoxide dehydrogenase</fullName>
    </submittedName>
</protein>
<name>A0A5E4YE73_9BURK</name>
<dbReference type="Pfam" id="PF06240">
    <property type="entry name" value="COXG"/>
    <property type="match status" value="1"/>
</dbReference>
<organism evidence="2 3">
    <name type="scientific">Pandoraea pneumonica</name>
    <dbReference type="NCBI Taxonomy" id="2508299"/>
    <lineage>
        <taxon>Bacteria</taxon>
        <taxon>Pseudomonadati</taxon>
        <taxon>Pseudomonadota</taxon>
        <taxon>Betaproteobacteria</taxon>
        <taxon>Burkholderiales</taxon>
        <taxon>Burkholderiaceae</taxon>
        <taxon>Pandoraea</taxon>
    </lineage>
</organism>
<evidence type="ECO:0000313" key="3">
    <source>
        <dbReference type="Proteomes" id="UP000366945"/>
    </source>
</evidence>
<dbReference type="AlphaFoldDB" id="A0A5E4YE73"/>
<dbReference type="GeneID" id="300406468"/>
<dbReference type="InterPro" id="IPR010419">
    <property type="entry name" value="CO_DH_gsu"/>
</dbReference>
<dbReference type="PANTHER" id="PTHR38588">
    <property type="entry name" value="BLL0334 PROTEIN"/>
    <property type="match status" value="1"/>
</dbReference>
<dbReference type="Proteomes" id="UP000366945">
    <property type="component" value="Unassembled WGS sequence"/>
</dbReference>
<keyword evidence="3" id="KW-1185">Reference proteome</keyword>
<feature type="transmembrane region" description="Helical" evidence="1">
    <location>
        <begin position="189"/>
        <end position="206"/>
    </location>
</feature>
<proteinExistence type="predicted"/>
<dbReference type="Gene3D" id="3.30.530.20">
    <property type="match status" value="1"/>
</dbReference>
<keyword evidence="1" id="KW-1133">Transmembrane helix</keyword>
<dbReference type="InterPro" id="IPR023393">
    <property type="entry name" value="START-like_dom_sf"/>
</dbReference>
<evidence type="ECO:0000256" key="1">
    <source>
        <dbReference type="SAM" id="Phobius"/>
    </source>
</evidence>
<dbReference type="RefSeq" id="WP_150681656.1">
    <property type="nucleotide sequence ID" value="NZ_CABPSK010000004.1"/>
</dbReference>
<dbReference type="CDD" id="cd05018">
    <property type="entry name" value="CoxG"/>
    <property type="match status" value="1"/>
</dbReference>
<keyword evidence="1" id="KW-0812">Transmembrane</keyword>
<dbReference type="EMBL" id="CABPSK010000004">
    <property type="protein sequence ID" value="VVE47131.1"/>
    <property type="molecule type" value="Genomic_DNA"/>
</dbReference>
<dbReference type="PANTHER" id="PTHR38588:SF1">
    <property type="entry name" value="BLL0334 PROTEIN"/>
    <property type="match status" value="1"/>
</dbReference>